<dbReference type="SUPFAM" id="SSF52218">
    <property type="entry name" value="Flavoproteins"/>
    <property type="match status" value="1"/>
</dbReference>
<dbReference type="Proteomes" id="UP000033457">
    <property type="component" value="Chromosome"/>
</dbReference>
<dbReference type="Proteomes" id="UP000271380">
    <property type="component" value="Chromosome"/>
</dbReference>
<dbReference type="InterPro" id="IPR026816">
    <property type="entry name" value="Flavodoxin_dom"/>
</dbReference>
<name>A0A0F6TEI3_9CORY</name>
<proteinExistence type="predicted"/>
<dbReference type="KEGG" id="cku:UL82_08065"/>
<accession>A0A0F6TEI3</accession>
<dbReference type="AlphaFoldDB" id="A0A0F6TEI3"/>
<evidence type="ECO:0000313" key="3">
    <source>
        <dbReference type="EMBL" id="VEH09049.1"/>
    </source>
</evidence>
<evidence type="ECO:0000313" key="2">
    <source>
        <dbReference type="EMBL" id="AKE41774.1"/>
    </source>
</evidence>
<reference evidence="3 5" key="2">
    <citation type="submission" date="2018-12" db="EMBL/GenBank/DDBJ databases">
        <authorList>
            <consortium name="Pathogen Informatics"/>
        </authorList>
    </citation>
    <scope>NUCLEOTIDE SEQUENCE [LARGE SCALE GENOMIC DNA]</scope>
    <source>
        <strain evidence="3 5">NCTC949</strain>
    </source>
</reference>
<reference evidence="2 4" key="1">
    <citation type="journal article" date="2015" name="Genome Announc.">
        <title>Complete Genome Sequence of Corynebacterium kutscheri DSM 20755, a Corynebacterial Type Strain with Remarkably Low G+C Content of Chromosomal DNA.</title>
        <authorList>
            <person name="Ruckert C."/>
            <person name="Albersmeier A."/>
            <person name="Winkler A."/>
            <person name="Tauch A."/>
        </authorList>
    </citation>
    <scope>NUCLEOTIDE SEQUENCE [LARGE SCALE GENOMIC DNA]</scope>
    <source>
        <strain evidence="2 4">DSM 20755</strain>
    </source>
</reference>
<sequence>MNIAIRYQSFYGSTEKYAHELGRLLDCEPQPIGVDVAQTDTVIVLSPVHGPSIPAAAYAKKLSNQRIAVVAVGMTLLEVAKKKDQLANMVDSRCARFYLPGELSYSTMNAAHRATMAGVCAALKLKPHKTDNDRSMIAMYDQDTSRMDFSLLDEIVSWARTDSTFTHP</sequence>
<dbReference type="STRING" id="35755.UL82_08065"/>
<gene>
    <name evidence="3" type="ORF">NCTC949_02176</name>
    <name evidence="2" type="ORF">UL82_08065</name>
</gene>
<organism evidence="2 4">
    <name type="scientific">Corynebacterium kutscheri</name>
    <dbReference type="NCBI Taxonomy" id="35755"/>
    <lineage>
        <taxon>Bacteria</taxon>
        <taxon>Bacillati</taxon>
        <taxon>Actinomycetota</taxon>
        <taxon>Actinomycetes</taxon>
        <taxon>Mycobacteriales</taxon>
        <taxon>Corynebacteriaceae</taxon>
        <taxon>Corynebacterium</taxon>
    </lineage>
</organism>
<evidence type="ECO:0000259" key="1">
    <source>
        <dbReference type="Pfam" id="PF12724"/>
    </source>
</evidence>
<dbReference type="InterPro" id="IPR029039">
    <property type="entry name" value="Flavoprotein-like_sf"/>
</dbReference>
<dbReference type="EMBL" id="CP011312">
    <property type="protein sequence ID" value="AKE41774.1"/>
    <property type="molecule type" value="Genomic_DNA"/>
</dbReference>
<dbReference type="OrthoDB" id="4878515at2"/>
<dbReference type="Pfam" id="PF12724">
    <property type="entry name" value="Flavodoxin_5"/>
    <property type="match status" value="1"/>
</dbReference>
<keyword evidence="4" id="KW-1185">Reference proteome</keyword>
<evidence type="ECO:0000313" key="5">
    <source>
        <dbReference type="Proteomes" id="UP000271380"/>
    </source>
</evidence>
<feature type="domain" description="Flavodoxin" evidence="1">
    <location>
        <begin position="5"/>
        <end position="119"/>
    </location>
</feature>
<dbReference type="HOGENOM" id="CLU_108839_1_0_11"/>
<evidence type="ECO:0000313" key="4">
    <source>
        <dbReference type="Proteomes" id="UP000033457"/>
    </source>
</evidence>
<dbReference type="EMBL" id="LR134377">
    <property type="protein sequence ID" value="VEH09049.1"/>
    <property type="molecule type" value="Genomic_DNA"/>
</dbReference>
<protein>
    <submittedName>
        <fullName evidence="2">Flavodoxin domain</fullName>
    </submittedName>
</protein>
<dbReference type="RefSeq" id="WP_046440205.1">
    <property type="nucleotide sequence ID" value="NZ_CP011312.1"/>
</dbReference>